<dbReference type="Pfam" id="PF00005">
    <property type="entry name" value="ABC_tran"/>
    <property type="match status" value="2"/>
</dbReference>
<dbReference type="InterPro" id="IPR058770">
    <property type="entry name" value="PWI_ABCF3"/>
</dbReference>
<dbReference type="SMART" id="SM00382">
    <property type="entry name" value="AAA"/>
    <property type="match status" value="2"/>
</dbReference>
<proteinExistence type="predicted"/>
<dbReference type="InterPro" id="IPR003593">
    <property type="entry name" value="AAA+_ATPase"/>
</dbReference>
<evidence type="ECO:0000256" key="1">
    <source>
        <dbReference type="ARBA" id="ARBA00022737"/>
    </source>
</evidence>
<sequence>MASSSSTRDAAIAALGDRAILVDGEVLEYVCGTLDTALDEAHEDDDVIDAIAPLLDDCLSMHDGAAINELCRSILRGARGARAKTAGVGGASVAAALAVSLDVPLKLNDALAEQAKGISDGLRETMAVRVNFNSSMMKRGTNAIIDDESDPDMLLRRLKAEKRSAKLDKRALRGARVRAMRDEETMRSLTREPVVLHWNGVRKGTSDIVLRGVSMQLGVLELLSDCTLTIAFGRRYGLIGRNGIGKSTFLRYLSAKRFDGIPPHLQVLHIEQEVPGGDASVLECVLATDVERTALLAEERELQGERAQDDDEDDEDDDRVSRLNDVWERLLEIEADAAPARAAAILSGLGFEEPDLARPTASFSGGWRMRVALARALFICPDVLLLDEPTNHLDLHAVLWLEEYLLAWDKTLIVVSHARSFLNAVVTDVLHFQNKVIRRYKGDYDCFEDTRAEELRQHGKKAEAAEKQRAHTQAFIDKFRANAKRASMVQSRIKMLGKMEVMADVLTDPSLQFHFPSPEPLLPPVLALNECTFAYAPDKPSIFHNVNMGLDLESRVAVVGPNGAGKSTLLKTIFGELEPTSGEVRRSPKLRLGRFSQHHVDQLDMSLSALEAFQRDYPQVSAAEIRKHLGGMGLGGNLPLQPMRTLSGGQKSRAAFALIMWQKPHILLLDEPTNHLDLDAVEALINALNEFQGGLLVVSHDEHLITSVCETLVIVDEGSVWEHRGDFQSYRKQQLAKSKLK</sequence>
<organism evidence="7 8">
    <name type="scientific">Diacronema lutheri</name>
    <name type="common">Unicellular marine alga</name>
    <name type="synonym">Monochrysis lutheri</name>
    <dbReference type="NCBI Taxonomy" id="2081491"/>
    <lineage>
        <taxon>Eukaryota</taxon>
        <taxon>Haptista</taxon>
        <taxon>Haptophyta</taxon>
        <taxon>Pavlovophyceae</taxon>
        <taxon>Pavlovales</taxon>
        <taxon>Pavlovaceae</taxon>
        <taxon>Diacronema</taxon>
    </lineage>
</organism>
<dbReference type="PROSITE" id="PS00211">
    <property type="entry name" value="ABC_TRANSPORTER_1"/>
    <property type="match status" value="2"/>
</dbReference>
<dbReference type="InterPro" id="IPR050611">
    <property type="entry name" value="ABCF"/>
</dbReference>
<dbReference type="InterPro" id="IPR032781">
    <property type="entry name" value="ABC_tran_Xtn"/>
</dbReference>
<dbReference type="Pfam" id="PF26051">
    <property type="entry name" value="PWI_ABCF3"/>
    <property type="match status" value="1"/>
</dbReference>
<dbReference type="FunFam" id="3.40.50.300:FF:000104">
    <property type="entry name" value="ATP-binding cassette sub-family F member 3"/>
    <property type="match status" value="1"/>
</dbReference>
<evidence type="ECO:0000256" key="3">
    <source>
        <dbReference type="ARBA" id="ARBA00022840"/>
    </source>
</evidence>
<comment type="caution">
    <text evidence="7">The sequence shown here is derived from an EMBL/GenBank/DDBJ whole genome shotgun (WGS) entry which is preliminary data.</text>
</comment>
<dbReference type="GO" id="GO:0016887">
    <property type="term" value="F:ATP hydrolysis activity"/>
    <property type="evidence" value="ECO:0007669"/>
    <property type="project" value="InterPro"/>
</dbReference>
<evidence type="ECO:0000313" key="7">
    <source>
        <dbReference type="EMBL" id="KAG8465652.1"/>
    </source>
</evidence>
<keyword evidence="3" id="KW-0067">ATP-binding</keyword>
<dbReference type="Pfam" id="PF12848">
    <property type="entry name" value="ABC_tran_Xtn"/>
    <property type="match status" value="1"/>
</dbReference>
<gene>
    <name evidence="7" type="ORF">KFE25_002959</name>
</gene>
<keyword evidence="2" id="KW-0547">Nucleotide-binding</keyword>
<dbReference type="SUPFAM" id="SSF52540">
    <property type="entry name" value="P-loop containing nucleoside triphosphate hydrolases"/>
    <property type="match status" value="2"/>
</dbReference>
<accession>A0A8J6C8S3</accession>
<evidence type="ECO:0000256" key="5">
    <source>
        <dbReference type="SAM" id="MobiDB-lite"/>
    </source>
</evidence>
<dbReference type="OrthoDB" id="2110130at2759"/>
<keyword evidence="4" id="KW-0007">Acetylation</keyword>
<dbReference type="PANTHER" id="PTHR19211">
    <property type="entry name" value="ATP-BINDING TRANSPORT PROTEIN-RELATED"/>
    <property type="match status" value="1"/>
</dbReference>
<evidence type="ECO:0000259" key="6">
    <source>
        <dbReference type="PROSITE" id="PS50893"/>
    </source>
</evidence>
<dbReference type="FunFam" id="3.40.50.300:FF:001135">
    <property type="entry name" value="ABC transporter F family member 3"/>
    <property type="match status" value="1"/>
</dbReference>
<dbReference type="PROSITE" id="PS50893">
    <property type="entry name" value="ABC_TRANSPORTER_2"/>
    <property type="match status" value="2"/>
</dbReference>
<protein>
    <recommendedName>
        <fullName evidence="6">ABC transporter domain-containing protein</fullName>
    </recommendedName>
</protein>
<dbReference type="PANTHER" id="PTHR19211:SF117">
    <property type="entry name" value="ATP-BINDING CASSETTE SUB-FAMILY F MEMBER 3"/>
    <property type="match status" value="1"/>
</dbReference>
<feature type="region of interest" description="Disordered" evidence="5">
    <location>
        <begin position="300"/>
        <end position="320"/>
    </location>
</feature>
<dbReference type="Gene3D" id="3.40.50.300">
    <property type="entry name" value="P-loop containing nucleotide triphosphate hydrolases"/>
    <property type="match status" value="2"/>
</dbReference>
<name>A0A8J6C8S3_DIALT</name>
<keyword evidence="1" id="KW-0677">Repeat</keyword>
<dbReference type="CDD" id="cd03221">
    <property type="entry name" value="ABCF_EF-3"/>
    <property type="match status" value="2"/>
</dbReference>
<dbReference type="EMBL" id="JAGTXO010000010">
    <property type="protein sequence ID" value="KAG8465652.1"/>
    <property type="molecule type" value="Genomic_DNA"/>
</dbReference>
<dbReference type="OMA" id="HVKVGFL"/>
<feature type="compositionally biased region" description="Acidic residues" evidence="5">
    <location>
        <begin position="308"/>
        <end position="318"/>
    </location>
</feature>
<feature type="domain" description="ABC transporter" evidence="6">
    <location>
        <begin position="526"/>
        <end position="740"/>
    </location>
</feature>
<evidence type="ECO:0000256" key="2">
    <source>
        <dbReference type="ARBA" id="ARBA00022741"/>
    </source>
</evidence>
<dbReference type="GO" id="GO:0005524">
    <property type="term" value="F:ATP binding"/>
    <property type="evidence" value="ECO:0007669"/>
    <property type="project" value="UniProtKB-KW"/>
</dbReference>
<dbReference type="InterPro" id="IPR017871">
    <property type="entry name" value="ABC_transporter-like_CS"/>
</dbReference>
<evidence type="ECO:0000256" key="4">
    <source>
        <dbReference type="ARBA" id="ARBA00022990"/>
    </source>
</evidence>
<evidence type="ECO:0000313" key="8">
    <source>
        <dbReference type="Proteomes" id="UP000751190"/>
    </source>
</evidence>
<dbReference type="AlphaFoldDB" id="A0A8J6C8S3"/>
<feature type="domain" description="ABC transporter" evidence="6">
    <location>
        <begin position="208"/>
        <end position="459"/>
    </location>
</feature>
<reference evidence="7" key="1">
    <citation type="submission" date="2021-05" db="EMBL/GenBank/DDBJ databases">
        <title>The genome of the haptophyte Pavlova lutheri (Diacronema luteri, Pavlovales) - a model for lipid biosynthesis in eukaryotic algae.</title>
        <authorList>
            <person name="Hulatt C.J."/>
            <person name="Posewitz M.C."/>
        </authorList>
    </citation>
    <scope>NUCLEOTIDE SEQUENCE</scope>
    <source>
        <strain evidence="7">NIVA-4/92</strain>
    </source>
</reference>
<dbReference type="Proteomes" id="UP000751190">
    <property type="component" value="Unassembled WGS sequence"/>
</dbReference>
<dbReference type="InterPro" id="IPR027417">
    <property type="entry name" value="P-loop_NTPase"/>
</dbReference>
<keyword evidence="8" id="KW-1185">Reference proteome</keyword>
<dbReference type="InterPro" id="IPR003439">
    <property type="entry name" value="ABC_transporter-like_ATP-bd"/>
</dbReference>